<proteinExistence type="predicted"/>
<sequence length="197" mass="21262">MAQLPPGYASIVMPLRRSGDPDPYAITWAIDANLGEYPAQEIVNFVQANFVAIWQTSLPTGGQIGPATMRVGQDGGEPLVYEASSSGLGTNSGQYAPQNVALLIQKRSVLGGRKNRGRLFMPAVTEGAVDNVGQIAGGTVDIYQDLCDEWLTSFLPVDEIPGYGQWVILHTGPDTPTPVTSLRVEPVVATQRRRLRR</sequence>
<reference evidence="1" key="2">
    <citation type="submission" date="2015-07" db="EMBL/GenBank/DDBJ databases">
        <title>Plasmids, circular viruses and viroids from rat gut.</title>
        <authorList>
            <person name="Jorgensen T.J."/>
            <person name="Hansen M.A."/>
            <person name="Xu Z."/>
            <person name="Tabak M.A."/>
            <person name="Sorensen S.J."/>
            <person name="Hansen L.H."/>
        </authorList>
    </citation>
    <scope>NUCLEOTIDE SEQUENCE</scope>
    <source>
        <strain evidence="1">RGRH1861</strain>
    </source>
</reference>
<dbReference type="EMBL" id="LN854353">
    <property type="protein sequence ID" value="CRY98157.1"/>
    <property type="molecule type" value="Genomic_DNA"/>
</dbReference>
<organism evidence="1">
    <name type="scientific">uncultured prokaryote</name>
    <dbReference type="NCBI Taxonomy" id="198431"/>
    <lineage>
        <taxon>unclassified sequences</taxon>
        <taxon>environmental samples</taxon>
    </lineage>
</organism>
<name>A0A0H5QR63_9ZZZZ</name>
<evidence type="ECO:0000313" key="1">
    <source>
        <dbReference type="EMBL" id="CRY98157.1"/>
    </source>
</evidence>
<dbReference type="AlphaFoldDB" id="A0A0H5QR63"/>
<protein>
    <submittedName>
        <fullName evidence="1">Uncharacterized protein</fullName>
    </submittedName>
</protein>
<accession>A0A0H5QR63</accession>
<reference evidence="1" key="1">
    <citation type="submission" date="2015-06" db="EMBL/GenBank/DDBJ databases">
        <authorList>
            <person name="Joergensen T."/>
        </authorList>
    </citation>
    <scope>NUCLEOTIDE SEQUENCE</scope>
    <source>
        <strain evidence="1">RGRH1861</strain>
    </source>
</reference>